<evidence type="ECO:0000313" key="3">
    <source>
        <dbReference type="Proteomes" id="UP001620514"/>
    </source>
</evidence>
<organism evidence="2 3">
    <name type="scientific">Caballeronia udeis</name>
    <dbReference type="NCBI Taxonomy" id="1232866"/>
    <lineage>
        <taxon>Bacteria</taxon>
        <taxon>Pseudomonadati</taxon>
        <taxon>Pseudomonadota</taxon>
        <taxon>Betaproteobacteria</taxon>
        <taxon>Burkholderiales</taxon>
        <taxon>Burkholderiaceae</taxon>
        <taxon>Caballeronia</taxon>
    </lineage>
</organism>
<dbReference type="Proteomes" id="UP001620514">
    <property type="component" value="Unassembled WGS sequence"/>
</dbReference>
<evidence type="ECO:0000313" key="2">
    <source>
        <dbReference type="EMBL" id="MFK4444812.1"/>
    </source>
</evidence>
<evidence type="ECO:0000256" key="1">
    <source>
        <dbReference type="SAM" id="Phobius"/>
    </source>
</evidence>
<keyword evidence="1" id="KW-1133">Transmembrane helix</keyword>
<dbReference type="EMBL" id="JBIYDN010000016">
    <property type="protein sequence ID" value="MFK4444812.1"/>
    <property type="molecule type" value="Genomic_DNA"/>
</dbReference>
<reference evidence="2 3" key="1">
    <citation type="submission" date="2024-11" db="EMBL/GenBank/DDBJ databases">
        <title>Using genomics to understand microbial adaptation to soil warming.</title>
        <authorList>
            <person name="Deangelis K.M. PhD."/>
        </authorList>
    </citation>
    <scope>NUCLEOTIDE SEQUENCE [LARGE SCALE GENOMIC DNA]</scope>
    <source>
        <strain evidence="2 3">GAS97</strain>
    </source>
</reference>
<gene>
    <name evidence="2" type="ORF">ABH943_004834</name>
</gene>
<feature type="transmembrane region" description="Helical" evidence="1">
    <location>
        <begin position="50"/>
        <end position="69"/>
    </location>
</feature>
<keyword evidence="1" id="KW-0812">Transmembrane</keyword>
<protein>
    <submittedName>
        <fullName evidence="2">Nitrate/nitrite transporter NarK</fullName>
    </submittedName>
</protein>
<proteinExistence type="predicted"/>
<keyword evidence="1" id="KW-0472">Membrane</keyword>
<comment type="caution">
    <text evidence="2">The sequence shown here is derived from an EMBL/GenBank/DDBJ whole genome shotgun (WGS) entry which is preliminary data.</text>
</comment>
<accession>A0ABW8MMX5</accession>
<dbReference type="SUPFAM" id="SSF103473">
    <property type="entry name" value="MFS general substrate transporter"/>
    <property type="match status" value="1"/>
</dbReference>
<sequence length="76" mass="7771">MFWALPTSFLGGLGAAAGIALINSAANLAGFVSPTVIGWLKGQTGTLSSGLYLVAGSLTVSAFLVWAFIPARMVNR</sequence>
<keyword evidence="3" id="KW-1185">Reference proteome</keyword>
<name>A0ABW8MMX5_9BURK</name>
<dbReference type="InterPro" id="IPR036259">
    <property type="entry name" value="MFS_trans_sf"/>
</dbReference>